<dbReference type="AlphaFoldDB" id="A0A918P4I7"/>
<dbReference type="EMBL" id="BMYX01000010">
    <property type="protein sequence ID" value="GGY16778.1"/>
    <property type="molecule type" value="Genomic_DNA"/>
</dbReference>
<keyword evidence="2" id="KW-1185">Reference proteome</keyword>
<organism evidence="1 2">
    <name type="scientific">Paludibacterium paludis</name>
    <dbReference type="NCBI Taxonomy" id="1225769"/>
    <lineage>
        <taxon>Bacteria</taxon>
        <taxon>Pseudomonadati</taxon>
        <taxon>Pseudomonadota</taxon>
        <taxon>Betaproteobacteria</taxon>
        <taxon>Neisseriales</taxon>
        <taxon>Chromobacteriaceae</taxon>
        <taxon>Paludibacterium</taxon>
    </lineage>
</organism>
<evidence type="ECO:0000313" key="2">
    <source>
        <dbReference type="Proteomes" id="UP000645257"/>
    </source>
</evidence>
<protein>
    <submittedName>
        <fullName evidence="1">Uncharacterized protein</fullName>
    </submittedName>
</protein>
<dbReference type="RefSeq" id="WP_189533901.1">
    <property type="nucleotide sequence ID" value="NZ_BMYX01000010.1"/>
</dbReference>
<dbReference type="Proteomes" id="UP000645257">
    <property type="component" value="Unassembled WGS sequence"/>
</dbReference>
<reference evidence="1" key="1">
    <citation type="journal article" date="2014" name="Int. J. Syst. Evol. Microbiol.">
        <title>Complete genome sequence of Corynebacterium casei LMG S-19264T (=DSM 44701T), isolated from a smear-ripened cheese.</title>
        <authorList>
            <consortium name="US DOE Joint Genome Institute (JGI-PGF)"/>
            <person name="Walter F."/>
            <person name="Albersmeier A."/>
            <person name="Kalinowski J."/>
            <person name="Ruckert C."/>
        </authorList>
    </citation>
    <scope>NUCLEOTIDE SEQUENCE</scope>
    <source>
        <strain evidence="1">KCTC 32182</strain>
    </source>
</reference>
<gene>
    <name evidence="1" type="ORF">GCM10011289_20230</name>
</gene>
<reference evidence="1" key="2">
    <citation type="submission" date="2020-09" db="EMBL/GenBank/DDBJ databases">
        <authorList>
            <person name="Sun Q."/>
            <person name="Kim S."/>
        </authorList>
    </citation>
    <scope>NUCLEOTIDE SEQUENCE</scope>
    <source>
        <strain evidence="1">KCTC 32182</strain>
    </source>
</reference>
<sequence>MTLPELMLTGLLGMMLAGVAADCLVAGVRLGPRLAHAGERQRARVALWRLADDLVRAGGVGRTGKPPGLPDGVTETPDLFIQGKVVPLQDPVDVAGCMVFRVPVTGADMASASWTLTSLSGSVDDVAGSIEGGRFFAPVSGPQADSLHLPSLLAVQRVRVRWFMREEKLWREENGRMAEMAENVRRFSVTIRQNGRLADIVLDDWCLTVAMARHAG</sequence>
<comment type="caution">
    <text evidence="1">The sequence shown here is derived from an EMBL/GenBank/DDBJ whole genome shotgun (WGS) entry which is preliminary data.</text>
</comment>
<accession>A0A918P4I7</accession>
<evidence type="ECO:0000313" key="1">
    <source>
        <dbReference type="EMBL" id="GGY16778.1"/>
    </source>
</evidence>
<proteinExistence type="predicted"/>
<name>A0A918P4I7_9NEIS</name>